<evidence type="ECO:0000313" key="2">
    <source>
        <dbReference type="EMBL" id="SAK74302.1"/>
    </source>
</evidence>
<dbReference type="EMBL" id="FCOJ02000037">
    <property type="protein sequence ID" value="SAK74302.1"/>
    <property type="molecule type" value="Genomic_DNA"/>
</dbReference>
<dbReference type="Pfam" id="PF13391">
    <property type="entry name" value="HNH_2"/>
    <property type="match status" value="1"/>
</dbReference>
<accession>A0A158BW27</accession>
<evidence type="ECO:0000259" key="1">
    <source>
        <dbReference type="Pfam" id="PF13391"/>
    </source>
</evidence>
<dbReference type="Proteomes" id="UP000054596">
    <property type="component" value="Unassembled WGS sequence"/>
</dbReference>
<gene>
    <name evidence="2" type="ORF">AWB82_04645</name>
</gene>
<name>A0A158BW27_9BURK</name>
<dbReference type="InterPro" id="IPR003615">
    <property type="entry name" value="HNH_nuc"/>
</dbReference>
<dbReference type="AlphaFoldDB" id="A0A158BW27"/>
<comment type="caution">
    <text evidence="2">The sequence shown here is derived from an EMBL/GenBank/DDBJ whole genome shotgun (WGS) entry which is preliminary data.</text>
</comment>
<evidence type="ECO:0000313" key="3">
    <source>
        <dbReference type="Proteomes" id="UP000054596"/>
    </source>
</evidence>
<dbReference type="STRING" id="1777143.AWB82_04645"/>
<protein>
    <recommendedName>
        <fullName evidence="1">HNH nuclease domain-containing protein</fullName>
    </recommendedName>
</protein>
<sequence length="316" mass="35569">MASLKTTLARLAPSHRAALQWFQDFAGQEVDWPKPLPDGTFIVNKAKGIHKPKGIDYAVSVRQSLNSPYADHEPITRFDGSWTYRYFQEQRDPAERDSQFTNRALMACMNDGVPVGVLRQVTPKPRPRYRVLGLAFVADWQDGYFELESTRFDSSEDNAPLIDRIEQAVEVVTAFDPSNLEDARKKTFASIVIRQGQPAFRKQLLEAYERRCALTDCAVEAVLEAAHICGYLRPETNDVRNGLLLRADLHTLYDRALIAIDPACHEVSIAPELKASQYAALAGHPLRLPANPAHRPSVAALHTHWTLVQSIWKQQS</sequence>
<organism evidence="2 3">
    <name type="scientific">Caballeronia glebae</name>
    <dbReference type="NCBI Taxonomy" id="1777143"/>
    <lineage>
        <taxon>Bacteria</taxon>
        <taxon>Pseudomonadati</taxon>
        <taxon>Pseudomonadota</taxon>
        <taxon>Betaproteobacteria</taxon>
        <taxon>Burkholderiales</taxon>
        <taxon>Burkholderiaceae</taxon>
        <taxon>Caballeronia</taxon>
    </lineage>
</organism>
<reference evidence="2" key="1">
    <citation type="submission" date="2016-01" db="EMBL/GenBank/DDBJ databases">
        <authorList>
            <person name="Peeters C."/>
        </authorList>
    </citation>
    <scope>NUCLEOTIDE SEQUENCE [LARGE SCALE GENOMIC DNA]</scope>
    <source>
        <strain evidence="2">LMG 29325</strain>
    </source>
</reference>
<dbReference type="RefSeq" id="WP_086971365.1">
    <property type="nucleotide sequence ID" value="NZ_FCOJ02000037.1"/>
</dbReference>
<dbReference type="OrthoDB" id="9811869at2"/>
<keyword evidence="3" id="KW-1185">Reference proteome</keyword>
<feature type="domain" description="HNH nuclease" evidence="1">
    <location>
        <begin position="212"/>
        <end position="261"/>
    </location>
</feature>
<proteinExistence type="predicted"/>